<dbReference type="EMBL" id="FOYM01000012">
    <property type="protein sequence ID" value="SFR05537.1"/>
    <property type="molecule type" value="Genomic_DNA"/>
</dbReference>
<organism evidence="4 5">
    <name type="scientific">Desulfoscipio geothermicus DSM 3669</name>
    <dbReference type="NCBI Taxonomy" id="1121426"/>
    <lineage>
        <taxon>Bacteria</taxon>
        <taxon>Bacillati</taxon>
        <taxon>Bacillota</taxon>
        <taxon>Clostridia</taxon>
        <taxon>Eubacteriales</taxon>
        <taxon>Desulfallaceae</taxon>
        <taxon>Desulfoscipio</taxon>
    </lineage>
</organism>
<dbReference type="InterPro" id="IPR050624">
    <property type="entry name" value="HTH-type_Tx_Regulator"/>
</dbReference>
<dbReference type="SUPFAM" id="SSF46689">
    <property type="entry name" value="Homeodomain-like"/>
    <property type="match status" value="1"/>
</dbReference>
<evidence type="ECO:0000256" key="2">
    <source>
        <dbReference type="PROSITE-ProRule" id="PRU00335"/>
    </source>
</evidence>
<dbReference type="InterPro" id="IPR001647">
    <property type="entry name" value="HTH_TetR"/>
</dbReference>
<proteinExistence type="predicted"/>
<dbReference type="Proteomes" id="UP000199584">
    <property type="component" value="Unassembled WGS sequence"/>
</dbReference>
<reference evidence="5" key="1">
    <citation type="submission" date="2016-10" db="EMBL/GenBank/DDBJ databases">
        <authorList>
            <person name="Varghese N."/>
            <person name="Submissions S."/>
        </authorList>
    </citation>
    <scope>NUCLEOTIDE SEQUENCE [LARGE SCALE GENOMIC DNA]</scope>
    <source>
        <strain evidence="5">DSM 3669</strain>
    </source>
</reference>
<dbReference type="STRING" id="39060.SAMN05660706_11243"/>
<dbReference type="SUPFAM" id="SSF48498">
    <property type="entry name" value="Tetracyclin repressor-like, C-terminal domain"/>
    <property type="match status" value="1"/>
</dbReference>
<dbReference type="PANTHER" id="PTHR43479">
    <property type="entry name" value="ACREF/ENVCD OPERON REPRESSOR-RELATED"/>
    <property type="match status" value="1"/>
</dbReference>
<protein>
    <submittedName>
        <fullName evidence="4">Transcriptional regulator, TetR family</fullName>
    </submittedName>
</protein>
<evidence type="ECO:0000313" key="5">
    <source>
        <dbReference type="Proteomes" id="UP000199584"/>
    </source>
</evidence>
<evidence type="ECO:0000259" key="3">
    <source>
        <dbReference type="PROSITE" id="PS50977"/>
    </source>
</evidence>
<keyword evidence="5" id="KW-1185">Reference proteome</keyword>
<sequence>MVPRKTKRVITQMEEKKKRILDCAIDLFVLKGYMNTPVRDIIDVSGYGTSTFYRYFKDKEDLLTVLLSNFLDQIIDKVKEYFKQEQDVYKRFVESKRVIMEVFAANPKLSEIYIRVGGLSESVDKCLKEFDDRYLCFVKQNIEYGVKYGYFKNLPIYPISHSILAIIKYAIFKWIVLKEISQEEMIEMVVSFHQSLGEGLYQRILKEETQALM</sequence>
<feature type="DNA-binding region" description="H-T-H motif" evidence="2">
    <location>
        <begin position="37"/>
        <end position="56"/>
    </location>
</feature>
<evidence type="ECO:0000256" key="1">
    <source>
        <dbReference type="ARBA" id="ARBA00023125"/>
    </source>
</evidence>
<gene>
    <name evidence="4" type="ORF">SAMN05660706_11243</name>
</gene>
<accession>A0A1I6DJI2</accession>
<name>A0A1I6DJI2_9FIRM</name>
<keyword evidence="1 2" id="KW-0238">DNA-binding</keyword>
<feature type="domain" description="HTH tetR-type" evidence="3">
    <location>
        <begin position="14"/>
        <end position="74"/>
    </location>
</feature>
<dbReference type="AlphaFoldDB" id="A0A1I6DJI2"/>
<dbReference type="InterPro" id="IPR009057">
    <property type="entry name" value="Homeodomain-like_sf"/>
</dbReference>
<dbReference type="Gene3D" id="1.10.357.10">
    <property type="entry name" value="Tetracycline Repressor, domain 2"/>
    <property type="match status" value="1"/>
</dbReference>
<dbReference type="GO" id="GO:0003677">
    <property type="term" value="F:DNA binding"/>
    <property type="evidence" value="ECO:0007669"/>
    <property type="project" value="UniProtKB-UniRule"/>
</dbReference>
<dbReference type="PRINTS" id="PR00455">
    <property type="entry name" value="HTHTETR"/>
</dbReference>
<dbReference type="PANTHER" id="PTHR43479:SF11">
    <property type="entry name" value="ACREF_ENVCD OPERON REPRESSOR-RELATED"/>
    <property type="match status" value="1"/>
</dbReference>
<dbReference type="InterPro" id="IPR036271">
    <property type="entry name" value="Tet_transcr_reg_TetR-rel_C_sf"/>
</dbReference>
<dbReference type="Pfam" id="PF00440">
    <property type="entry name" value="TetR_N"/>
    <property type="match status" value="1"/>
</dbReference>
<evidence type="ECO:0000313" key="4">
    <source>
        <dbReference type="EMBL" id="SFR05537.1"/>
    </source>
</evidence>
<dbReference type="PROSITE" id="PS50977">
    <property type="entry name" value="HTH_TETR_2"/>
    <property type="match status" value="1"/>
</dbReference>